<feature type="domain" description="PDZ" evidence="4">
    <location>
        <begin position="178"/>
        <end position="270"/>
    </location>
</feature>
<dbReference type="InterPro" id="IPR050614">
    <property type="entry name" value="Synaptic_Scaffolding_LAP-MAGUK"/>
</dbReference>
<evidence type="ECO:0000256" key="3">
    <source>
        <dbReference type="SAM" id="MobiDB-lite"/>
    </source>
</evidence>
<feature type="region of interest" description="Disordered" evidence="3">
    <location>
        <begin position="2347"/>
        <end position="2421"/>
    </location>
</feature>
<feature type="compositionally biased region" description="Polar residues" evidence="3">
    <location>
        <begin position="571"/>
        <end position="585"/>
    </location>
</feature>
<feature type="compositionally biased region" description="Polar residues" evidence="3">
    <location>
        <begin position="1707"/>
        <end position="1727"/>
    </location>
</feature>
<dbReference type="SUPFAM" id="SSF50156">
    <property type="entry name" value="PDZ domain-like"/>
    <property type="match status" value="5"/>
</dbReference>
<feature type="domain" description="PDZ" evidence="4">
    <location>
        <begin position="3007"/>
        <end position="3059"/>
    </location>
</feature>
<feature type="compositionally biased region" description="Basic and acidic residues" evidence="3">
    <location>
        <begin position="3129"/>
        <end position="3139"/>
    </location>
</feature>
<feature type="compositionally biased region" description="Low complexity" evidence="3">
    <location>
        <begin position="1728"/>
        <end position="1750"/>
    </location>
</feature>
<feature type="compositionally biased region" description="Polar residues" evidence="3">
    <location>
        <begin position="144"/>
        <end position="155"/>
    </location>
</feature>
<feature type="compositionally biased region" description="Pro residues" evidence="3">
    <location>
        <begin position="1791"/>
        <end position="1802"/>
    </location>
</feature>
<feature type="compositionally biased region" description="Low complexity" evidence="3">
    <location>
        <begin position="2006"/>
        <end position="2028"/>
    </location>
</feature>
<feature type="compositionally biased region" description="Polar residues" evidence="3">
    <location>
        <begin position="2112"/>
        <end position="2165"/>
    </location>
</feature>
<feature type="region of interest" description="Disordered" evidence="3">
    <location>
        <begin position="636"/>
        <end position="775"/>
    </location>
</feature>
<feature type="region of interest" description="Disordered" evidence="3">
    <location>
        <begin position="2922"/>
        <end position="2944"/>
    </location>
</feature>
<feature type="region of interest" description="Disordered" evidence="3">
    <location>
        <begin position="2836"/>
        <end position="2862"/>
    </location>
</feature>
<feature type="region of interest" description="Disordered" evidence="3">
    <location>
        <begin position="1670"/>
        <end position="2224"/>
    </location>
</feature>
<feature type="region of interest" description="Disordered" evidence="3">
    <location>
        <begin position="593"/>
        <end position="613"/>
    </location>
</feature>
<feature type="region of interest" description="Disordered" evidence="3">
    <location>
        <begin position="90"/>
        <end position="118"/>
    </location>
</feature>
<feature type="compositionally biased region" description="Low complexity" evidence="3">
    <location>
        <begin position="689"/>
        <end position="710"/>
    </location>
</feature>
<feature type="compositionally biased region" description="Low complexity" evidence="3">
    <location>
        <begin position="2207"/>
        <end position="2221"/>
    </location>
</feature>
<feature type="compositionally biased region" description="Polar residues" evidence="3">
    <location>
        <begin position="871"/>
        <end position="885"/>
    </location>
</feature>
<feature type="compositionally biased region" description="Polar residues" evidence="3">
    <location>
        <begin position="762"/>
        <end position="775"/>
    </location>
</feature>
<feature type="compositionally biased region" description="Pro residues" evidence="3">
    <location>
        <begin position="3158"/>
        <end position="3181"/>
    </location>
</feature>
<dbReference type="GeneID" id="101855326"/>
<dbReference type="CDD" id="cd00136">
    <property type="entry name" value="PDZ_canonical"/>
    <property type="match status" value="3"/>
</dbReference>
<dbReference type="SMART" id="SM00228">
    <property type="entry name" value="PDZ"/>
    <property type="match status" value="5"/>
</dbReference>
<feature type="region of interest" description="Disordered" evidence="3">
    <location>
        <begin position="291"/>
        <end position="311"/>
    </location>
</feature>
<dbReference type="Pfam" id="PF00595">
    <property type="entry name" value="PDZ"/>
    <property type="match status" value="3"/>
</dbReference>
<feature type="compositionally biased region" description="Basic and acidic residues" evidence="3">
    <location>
        <begin position="1844"/>
        <end position="1856"/>
    </location>
</feature>
<keyword evidence="2" id="KW-0472">Membrane</keyword>
<protein>
    <submittedName>
        <fullName evidence="6">Uncharacterized threonine-rich GPI-anchored glycoprotein PJ4664.02 isoform X1</fullName>
    </submittedName>
</protein>
<keyword evidence="5" id="KW-1185">Reference proteome</keyword>
<feature type="region of interest" description="Disordered" evidence="3">
    <location>
        <begin position="2542"/>
        <end position="2573"/>
    </location>
</feature>
<feature type="compositionally biased region" description="Polar residues" evidence="3">
    <location>
        <begin position="1609"/>
        <end position="1621"/>
    </location>
</feature>
<feature type="region of interest" description="Disordered" evidence="3">
    <location>
        <begin position="2659"/>
        <end position="2748"/>
    </location>
</feature>
<feature type="compositionally biased region" description="Basic and acidic residues" evidence="3">
    <location>
        <begin position="1755"/>
        <end position="1766"/>
    </location>
</feature>
<dbReference type="InterPro" id="IPR001478">
    <property type="entry name" value="PDZ"/>
</dbReference>
<dbReference type="InterPro" id="IPR036034">
    <property type="entry name" value="PDZ_sf"/>
</dbReference>
<feature type="compositionally biased region" description="Low complexity" evidence="3">
    <location>
        <begin position="3195"/>
        <end position="3217"/>
    </location>
</feature>
<feature type="region of interest" description="Disordered" evidence="3">
    <location>
        <begin position="792"/>
        <end position="888"/>
    </location>
</feature>
<feature type="compositionally biased region" description="Basic and acidic residues" evidence="3">
    <location>
        <begin position="156"/>
        <end position="165"/>
    </location>
</feature>
<feature type="compositionally biased region" description="Polar residues" evidence="3">
    <location>
        <begin position="849"/>
        <end position="864"/>
    </location>
</feature>
<comment type="subcellular location">
    <subcellularLocation>
        <location evidence="1">Membrane</location>
    </subcellularLocation>
</comment>
<feature type="region of interest" description="Disordered" evidence="3">
    <location>
        <begin position="1448"/>
        <end position="1469"/>
    </location>
</feature>
<feature type="compositionally biased region" description="Low complexity" evidence="3">
    <location>
        <begin position="2061"/>
        <end position="2074"/>
    </location>
</feature>
<evidence type="ECO:0000259" key="4">
    <source>
        <dbReference type="PROSITE" id="PS50106"/>
    </source>
</evidence>
<reference evidence="6" key="1">
    <citation type="submission" date="2025-08" db="UniProtKB">
        <authorList>
            <consortium name="RefSeq"/>
        </authorList>
    </citation>
    <scope>IDENTIFICATION</scope>
</reference>
<feature type="compositionally biased region" description="Polar residues" evidence="3">
    <location>
        <begin position="2410"/>
        <end position="2421"/>
    </location>
</feature>
<proteinExistence type="predicted"/>
<evidence type="ECO:0000313" key="6">
    <source>
        <dbReference type="RefSeq" id="XP_005093652.1"/>
    </source>
</evidence>
<feature type="compositionally biased region" description="Polar residues" evidence="3">
    <location>
        <begin position="3114"/>
        <end position="3124"/>
    </location>
</feature>
<feature type="region of interest" description="Disordered" evidence="3">
    <location>
        <begin position="1572"/>
        <end position="1621"/>
    </location>
</feature>
<dbReference type="PANTHER" id="PTHR23119">
    <property type="entry name" value="DISCS LARGE"/>
    <property type="match status" value="1"/>
</dbReference>
<feature type="compositionally biased region" description="Basic and acidic residues" evidence="3">
    <location>
        <begin position="2089"/>
        <end position="2105"/>
    </location>
</feature>
<feature type="region of interest" description="Disordered" evidence="3">
    <location>
        <begin position="144"/>
        <end position="173"/>
    </location>
</feature>
<feature type="compositionally biased region" description="Polar residues" evidence="3">
    <location>
        <begin position="2928"/>
        <end position="2940"/>
    </location>
</feature>
<feature type="region of interest" description="Disordered" evidence="3">
    <location>
        <begin position="1177"/>
        <end position="1196"/>
    </location>
</feature>
<feature type="compositionally biased region" description="Low complexity" evidence="3">
    <location>
        <begin position="1803"/>
        <end position="1826"/>
    </location>
</feature>
<feature type="compositionally biased region" description="Low complexity" evidence="3">
    <location>
        <begin position="1457"/>
        <end position="1469"/>
    </location>
</feature>
<feature type="region of interest" description="Disordered" evidence="3">
    <location>
        <begin position="2263"/>
        <end position="2335"/>
    </location>
</feature>
<evidence type="ECO:0000313" key="5">
    <source>
        <dbReference type="Proteomes" id="UP000694888"/>
    </source>
</evidence>
<feature type="region of interest" description="Disordered" evidence="3">
    <location>
        <begin position="568"/>
        <end position="587"/>
    </location>
</feature>
<organism evidence="5 6">
    <name type="scientific">Aplysia californica</name>
    <name type="common">California sea hare</name>
    <dbReference type="NCBI Taxonomy" id="6500"/>
    <lineage>
        <taxon>Eukaryota</taxon>
        <taxon>Metazoa</taxon>
        <taxon>Spiralia</taxon>
        <taxon>Lophotrochozoa</taxon>
        <taxon>Mollusca</taxon>
        <taxon>Gastropoda</taxon>
        <taxon>Heterobranchia</taxon>
        <taxon>Euthyneura</taxon>
        <taxon>Tectipleura</taxon>
        <taxon>Aplysiida</taxon>
        <taxon>Aplysioidea</taxon>
        <taxon>Aplysiidae</taxon>
        <taxon>Aplysia</taxon>
    </lineage>
</organism>
<feature type="domain" description="PDZ" evidence="4">
    <location>
        <begin position="340"/>
        <end position="424"/>
    </location>
</feature>
<dbReference type="PROSITE" id="PS50106">
    <property type="entry name" value="PDZ"/>
    <property type="match status" value="5"/>
</dbReference>
<name>A0ABM0JHB2_APLCA</name>
<feature type="compositionally biased region" description="Polar residues" evidence="3">
    <location>
        <begin position="2728"/>
        <end position="2744"/>
    </location>
</feature>
<accession>A0ABM0JHB2</accession>
<feature type="region of interest" description="Disordered" evidence="3">
    <location>
        <begin position="990"/>
        <end position="1014"/>
    </location>
</feature>
<feature type="compositionally biased region" description="Low complexity" evidence="3">
    <location>
        <begin position="2839"/>
        <end position="2856"/>
    </location>
</feature>
<sequence>MESWESDQNSKDTFISITENSDRANNDFSPTPKGVHTDADLPAEYRPKHSNTPSRGVSSPLSSNASANLSSSNPFLYDTEILAPAVLQSPSNPFRATSPTTNPFSPANQHSNPYNTTNPFAADLLSSEPAIKATSNSNVSLSNPFLTKSDMTTSEQHLDSKESSRDQVGSPENDTMEYVYLNRLPGENLGMVMGIEGDQENRRPIESVVVKSITPGGAAARACQAGHSILVGDHIKEVDGRPLTELTHDECIALLADMPEKVILTVSRASATETSQMPDDTVDQNLLAAASKRKTSRGPPPVPPPRKYFKDTADGSWVATEDASYREEGEVTPRGFLKLDVTVFREAGDSLGLSIVPSYGATCDLYQVKRLLPEGACARSGHLEEGDRLLFCNGLSLRALTQAQCLHVLKSSGHVTELIILRQAEGEQDADVQDNKDLVTPNENLLGGVEFGYGSERAAEVTDSNSELVQSLLDPKFPSNQEEVRWDVDKARDIDNTTEVNLLNQNNDDVFFSLGSSEVDSAPIPPPSEFGDLSINFQQATPESDRSDCVTYIDDLLGPVKDSDDYAETAAENTYTPPSDSTQDSLLIDFGDSSTVEESSGPQDPSYNFLNDNEFSGRTLEEFAEECFNSIVSDSEKLSNSQSSGGGYFEENPPQSLLESDKVETSQAAHVTLVPVSPSSPSKHVTYIPVSSPPSSAAQQSSTSPSVGSSEPEKSESVQKFHSTNISVNAAGTASVTTINVTARRNNDTKGRSLPPTPTTQPNPSGVIFSTDSGNLATIRVDSQPVLETAMSDQAPFPPATTESASLAPPPAFEGPPSDESSTPPLPDSAPPPIPNGPPPDLPSPSTDQNCLTNATLDQSSYQKTAVKAATQGQVLTTQGVITNGQEEDEVIEPMQASKDAQGKVLCMPASMEQRGPPAVRSIDDVAKHDLANVLASLVDKSPNKAPTVAAAPVHLAKVEGEGISEPEIVPTVLSRDQKEMARDVLNVWGGQPEQSSTQNSEQPQSSKKPSPFQRAVTEVFQKVPDNAVAHTTLGVSNSGQDADDTIQPMSVTRDALGKTFCVPSSADTQRPAVKPRTLNNDAKLELAKVLGSFSTPAPDLSVRKPVRQVSAEEKGMEDEIVPTVLNRDQKEMVTNVLGSWSNVDPQQKTTTSVFQKAVSGFINSQSRDEDLADVTSKNIDSDQTDSVENENTTKDSTLGNIESVAKRVTENDLVASVVEQVHASPVFIQPVQTTASVDKEKADESSLISVQKSEEIVSSEVKIVAPLTNDLQEKLDAPVTARLVNVTKNIVDVQQKTENLPSAVQEKETSIIVSEEGPHSPVSIEAKQGLQSPVAENAPKKVLSAVNIFEKAANDQVASPSTEPQGVVLRSKAKQSSDFRAKINSFQSQPNPVLASRRPQSMIEVSPGSSSLRMEDLKKSFTTDHAHGSYTARPLTTIKPLSASTARLDRGGTRLSSVTVSRTSGSVTNSALAPRAPRVEYPKGRRVEGSPFQVDILKGIVGLGAKVKVTPEGLAQVTEIQRNGSIDKNGNVKVGDYLLWVNTSELTGQTESRVQQVLRLLPRGLVKLVVSSTPPDQKPQDSSSDTPPAQYGLRLSPKPFGQPDNRAVSPTSDAQAVTSLDNGGQQSFVVTSEVERSGELCLPIFTSAEPTPTQSTPPQPLTARIEISQGSQNGAGPVKIAIKPSPAPRPTHDIVKPTVLPRQHAYASSTNESLDSSSADSTPRDASSSQRVSVQRVEVVSSVTEQSRSPAGAEKGDQPHLRAFESSRGVFENKSIETEPTSPSAVSPKPTSPPVVAPKPKPQSLSSPQSTIKPSPTSPTVSESSAGDAEVSSVMLSANIGDGRSETASEVKHVEEGDEVLVEVAQPVQSSPIQKVPPPVAPKPRRSSSSSSKSEETVENEEVPPVKNTPRISAGYERLQAINKTTKPSKIIEKSRTFVTSKAKLFDNKANDSETDPPAKQPPPQRRISVGFNTSQGEGARPINSSLLPLKERRKSTGAPSNVQLSHPAPLLSSSSLSKPRPLSVSSNRPRELPIPESVSPRDGDHEGKTKVLSPTRLNSALSPRHSSSSESPTSPPFSPSPRQAPKVSEESKRTRTFDGKGKVTEIAGTFRSSPVTEHSGTFRSSPVTEHSGTFRSTTVTEHSGTFRSTPVTEYSGTFRSTPITVHEHTSLSPVSPKPEPTPSLAKHSQAVTTKSGTQSFPAPSPLASSRTSSLSSQLSEEVVEDAMKKFDDLLLDAPYTGVETDPSDLLLWAPVRKDTSVGKAAPAETGDASQDIRGTGLAKHVSSSTSSQHEVKDVSKVSMELAKVNGSSSEALDQDTVENSKIPEKEDCQNKEAVCEYEKNKANAPVAAPRRKPEPTEITQTNVEQVLTPSTNETVEKSQISKAISVPVDVAEESQPENAERAEQQTTTEMSLQGQESVTGGQIYVLTDLNIVSNNVSKSLDNDNKNQEKLNVQLSSNVQSTVVDQAKEKENGIEEKLESAIQESESDQSQANVEDNIIAKNIASVMNPPPSDIYQSQALKIVEDVMAKIASDPSLLSSEVKHPVPEPTSPTSSEDEAPPLPGAPPPPLILRDTNLLVTDKSWLDDDQVVTEPAAKVEEKDEKVPDVQDMIADQQVVSAVGVQNLPSPRDVTQLDANESSPEICDIIKTAPVYEEVESPSRADSAEPLNSTGDSLREGEAGRARSPSPVDMLSEDSGMPGDEEFPEVHTDDAISPPGELAEAVSQNITQEAETTPQISLQKDVALTEEAPVALDDVTMSISTESKAGPELLLLTNEDQIEKLPELDQENTPEQKGEDENAVPPVLPSSLPPCVTSMQVDVNVTSLDVDNQVSISPPQVSDSQLSSQDLTSSGEMPGLTSGVQENEAVEIQRYVSVDVQNLIRQDSATIVSNVSNSVDSGIVSPTDSAQGTLEKIDSISKTSDDAPSQNPSATEDATSLTSSRSWSLYSNTCQGPVAKGSAGEPMTLTHNSNWLSTAGLITLVDRANVTLGQMTAPEALELLILHLHREEESTGLGIDLRHSDGHWYKVSSIRKDSPAALQGSLQTGDWLLAIDSLWCDGVTSVMRLMGRLTKPKHDSLLVVARGERPGLADTTDPQRPTPVPRPRSVVKNSSPAETTEPSGVAVEEKTEAKAAPEESSSSLKSSAEDCDSTPPTLPTTAPPPPSAASTVPSPPPSLANPTDTAVKADSKPPAASTVSTAADTTTATPAAAPSDLPAGVQKVIMLKGATGVGFCLEGGLGSPKGNLPIAIKRIFKGGPAEKCGQLKVKDEILEVNGVDFTNMRHYEAWNHLKFLDDGEVHITVRRH</sequence>
<feature type="compositionally biased region" description="Basic and acidic residues" evidence="3">
    <location>
        <begin position="35"/>
        <end position="47"/>
    </location>
</feature>
<evidence type="ECO:0000256" key="1">
    <source>
        <dbReference type="ARBA" id="ARBA00004370"/>
    </source>
</evidence>
<feature type="compositionally biased region" description="Polar residues" evidence="3">
    <location>
        <begin position="2191"/>
        <end position="2202"/>
    </location>
</feature>
<evidence type="ECO:0000256" key="2">
    <source>
        <dbReference type="ARBA" id="ARBA00023136"/>
    </source>
</evidence>
<feature type="compositionally biased region" description="Low complexity" evidence="3">
    <location>
        <begin position="1003"/>
        <end position="1012"/>
    </location>
</feature>
<feature type="compositionally biased region" description="Low complexity" evidence="3">
    <location>
        <begin position="58"/>
        <end position="68"/>
    </location>
</feature>
<feature type="domain" description="PDZ" evidence="4">
    <location>
        <begin position="1494"/>
        <end position="1560"/>
    </location>
</feature>
<dbReference type="RefSeq" id="XP_005093652.1">
    <property type="nucleotide sequence ID" value="XM_005093595.3"/>
</dbReference>
<feature type="compositionally biased region" description="Basic and acidic residues" evidence="3">
    <location>
        <begin position="2030"/>
        <end position="2051"/>
    </location>
</feature>
<dbReference type="Proteomes" id="UP000694888">
    <property type="component" value="Unplaced"/>
</dbReference>
<feature type="compositionally biased region" description="Pro residues" evidence="3">
    <location>
        <begin position="2564"/>
        <end position="2573"/>
    </location>
</feature>
<feature type="region of interest" description="Disordered" evidence="3">
    <location>
        <begin position="1"/>
        <end position="68"/>
    </location>
</feature>
<feature type="domain" description="PDZ" evidence="4">
    <location>
        <begin position="3225"/>
        <end position="3296"/>
    </location>
</feature>
<feature type="region of interest" description="Disordered" evidence="3">
    <location>
        <begin position="3089"/>
        <end position="3217"/>
    </location>
</feature>
<feature type="compositionally biased region" description="Polar residues" evidence="3">
    <location>
        <begin position="1572"/>
        <end position="1588"/>
    </location>
</feature>
<gene>
    <name evidence="6" type="primary">LOC101855326</name>
</gene>
<feature type="compositionally biased region" description="Polar residues" evidence="3">
    <location>
        <begin position="993"/>
        <end position="1002"/>
    </location>
</feature>
<feature type="compositionally biased region" description="Pro residues" evidence="3">
    <location>
        <begin position="824"/>
        <end position="843"/>
    </location>
</feature>
<feature type="compositionally biased region" description="Polar residues" evidence="3">
    <location>
        <begin position="720"/>
        <end position="744"/>
    </location>
</feature>
<dbReference type="PANTHER" id="PTHR23119:SF51">
    <property type="entry name" value="DISKS LARGE 1 TUMOR SUPPRESSOR PROTEIN"/>
    <property type="match status" value="1"/>
</dbReference>
<dbReference type="Gene3D" id="2.30.42.10">
    <property type="match status" value="5"/>
</dbReference>
<feature type="compositionally biased region" description="Polar residues" evidence="3">
    <location>
        <begin position="1972"/>
        <end position="1988"/>
    </location>
</feature>
<feature type="compositionally biased region" description="Polar residues" evidence="3">
    <location>
        <begin position="2363"/>
        <end position="2388"/>
    </location>
</feature>